<dbReference type="InterPro" id="IPR000618">
    <property type="entry name" value="Insect_cuticle"/>
</dbReference>
<dbReference type="Pfam" id="PF00379">
    <property type="entry name" value="Chitin_bind_4"/>
    <property type="match status" value="1"/>
</dbReference>
<evidence type="ECO:0000313" key="3">
    <source>
        <dbReference type="Proteomes" id="UP000000305"/>
    </source>
</evidence>
<feature type="signal peptide" evidence="1">
    <location>
        <begin position="1"/>
        <end position="17"/>
    </location>
</feature>
<dbReference type="PANTHER" id="PTHR10380">
    <property type="entry name" value="CUTICLE PROTEIN"/>
    <property type="match status" value="1"/>
</dbReference>
<proteinExistence type="predicted"/>
<keyword evidence="3" id="KW-1185">Reference proteome</keyword>
<dbReference type="OrthoDB" id="6436213at2759"/>
<dbReference type="eggNOG" id="ENOG502RZJ4">
    <property type="taxonomic scope" value="Eukaryota"/>
</dbReference>
<dbReference type="InParanoid" id="E9FSZ1"/>
<dbReference type="GO" id="GO:0062129">
    <property type="term" value="C:chitin-based extracellular matrix"/>
    <property type="evidence" value="ECO:0000318"/>
    <property type="project" value="GO_Central"/>
</dbReference>
<accession>E9FSZ1</accession>
<dbReference type="AlphaFoldDB" id="E9FSZ1"/>
<dbReference type="InterPro" id="IPR050468">
    <property type="entry name" value="Cuticle_Struct_Prot"/>
</dbReference>
<sequence length="455" mass="49113">MNSIILLLTLTVAYSQATHTNYGSSKSSTTSYAAPAVTILKQINQLNEDGSYTFGYEASDGSFRVENMDANGYLTGRYGYVDSYGETQETEYAAGKMSGQSVGFQARGSLIPEESRSSAQPFPFVRSATTKSVEQKAFDYLYTSVDDDEDGFPDSAPVRTAEVVRLSSPTQISYDSAPTIVRVADPYDASVSNIRTVTPVRNNNYNSGAVRLSLPTKVSSAVPTVVRVADPYAPTISDVRAAVTVDRSNYEDVRLVSPAKKSYVTGVSDVRVLSPTKTSTETVRLAAPSRSSYGSTKTVVRVVDQSDDGYGKVEDDRVAPAPAVTRVSYEKAPAVVRVVNREKAAYDTIVKQTIEQPIVVGKTVSQISEVSVPVFRSQGPSYGSSAVRSTGRLDEFLKSLKKSNRNSGNSYNSYGSSAATFVNQDQFVQPTQDFQVVQDDASSVSIDSVGFSRII</sequence>
<gene>
    <name evidence="2" type="ORF">DAPPUDRAFT_303139</name>
</gene>
<name>E9FSZ1_DAPPU</name>
<keyword evidence="1" id="KW-0732">Signal</keyword>
<reference evidence="2 3" key="1">
    <citation type="journal article" date="2011" name="Science">
        <title>The ecoresponsive genome of Daphnia pulex.</title>
        <authorList>
            <person name="Colbourne J.K."/>
            <person name="Pfrender M.E."/>
            <person name="Gilbert D."/>
            <person name="Thomas W.K."/>
            <person name="Tucker A."/>
            <person name="Oakley T.H."/>
            <person name="Tokishita S."/>
            <person name="Aerts A."/>
            <person name="Arnold G.J."/>
            <person name="Basu M.K."/>
            <person name="Bauer D.J."/>
            <person name="Caceres C.E."/>
            <person name="Carmel L."/>
            <person name="Casola C."/>
            <person name="Choi J.H."/>
            <person name="Detter J.C."/>
            <person name="Dong Q."/>
            <person name="Dusheyko S."/>
            <person name="Eads B.D."/>
            <person name="Frohlich T."/>
            <person name="Geiler-Samerotte K.A."/>
            <person name="Gerlach D."/>
            <person name="Hatcher P."/>
            <person name="Jogdeo S."/>
            <person name="Krijgsveld J."/>
            <person name="Kriventseva E.V."/>
            <person name="Kultz D."/>
            <person name="Laforsch C."/>
            <person name="Lindquist E."/>
            <person name="Lopez J."/>
            <person name="Manak J.R."/>
            <person name="Muller J."/>
            <person name="Pangilinan J."/>
            <person name="Patwardhan R.P."/>
            <person name="Pitluck S."/>
            <person name="Pritham E.J."/>
            <person name="Rechtsteiner A."/>
            <person name="Rho M."/>
            <person name="Rogozin I.B."/>
            <person name="Sakarya O."/>
            <person name="Salamov A."/>
            <person name="Schaack S."/>
            <person name="Shapiro H."/>
            <person name="Shiga Y."/>
            <person name="Skalitzky C."/>
            <person name="Smith Z."/>
            <person name="Souvorov A."/>
            <person name="Sung W."/>
            <person name="Tang Z."/>
            <person name="Tsuchiya D."/>
            <person name="Tu H."/>
            <person name="Vos H."/>
            <person name="Wang M."/>
            <person name="Wolf Y.I."/>
            <person name="Yamagata H."/>
            <person name="Yamada T."/>
            <person name="Ye Y."/>
            <person name="Shaw J.R."/>
            <person name="Andrews J."/>
            <person name="Crease T.J."/>
            <person name="Tang H."/>
            <person name="Lucas S.M."/>
            <person name="Robertson H.M."/>
            <person name="Bork P."/>
            <person name="Koonin E.V."/>
            <person name="Zdobnov E.M."/>
            <person name="Grigoriev I.V."/>
            <person name="Lynch M."/>
            <person name="Boore J.L."/>
        </authorList>
    </citation>
    <scope>NUCLEOTIDE SEQUENCE [LARGE SCALE GENOMIC DNA]</scope>
</reference>
<dbReference type="HOGENOM" id="CLU_048491_0_0_1"/>
<dbReference type="Proteomes" id="UP000000305">
    <property type="component" value="Unassembled WGS sequence"/>
</dbReference>
<dbReference type="GO" id="GO:0008010">
    <property type="term" value="F:structural constituent of chitin-based larval cuticle"/>
    <property type="evidence" value="ECO:0000318"/>
    <property type="project" value="GO_Central"/>
</dbReference>
<organism evidence="2 3">
    <name type="scientific">Daphnia pulex</name>
    <name type="common">Water flea</name>
    <dbReference type="NCBI Taxonomy" id="6669"/>
    <lineage>
        <taxon>Eukaryota</taxon>
        <taxon>Metazoa</taxon>
        <taxon>Ecdysozoa</taxon>
        <taxon>Arthropoda</taxon>
        <taxon>Crustacea</taxon>
        <taxon>Branchiopoda</taxon>
        <taxon>Diplostraca</taxon>
        <taxon>Cladocera</taxon>
        <taxon>Anomopoda</taxon>
        <taxon>Daphniidae</taxon>
        <taxon>Daphnia</taxon>
    </lineage>
</organism>
<evidence type="ECO:0000313" key="2">
    <source>
        <dbReference type="EMBL" id="EFX89732.1"/>
    </source>
</evidence>
<protein>
    <submittedName>
        <fullName evidence="2">Uncharacterized protein</fullName>
    </submittedName>
</protein>
<dbReference type="EMBL" id="GL732524">
    <property type="protein sequence ID" value="EFX89732.1"/>
    <property type="molecule type" value="Genomic_DNA"/>
</dbReference>
<dbReference type="PANTHER" id="PTHR10380:SF234">
    <property type="entry name" value="CUTICULAR PROTEIN 97EA, ISOFORM A"/>
    <property type="match status" value="1"/>
</dbReference>
<feature type="chain" id="PRO_5003240301" evidence="1">
    <location>
        <begin position="18"/>
        <end position="455"/>
    </location>
</feature>
<dbReference type="KEGG" id="dpx:DAPPUDRAFT_303139"/>
<dbReference type="PhylomeDB" id="E9FSZ1"/>
<evidence type="ECO:0000256" key="1">
    <source>
        <dbReference type="SAM" id="SignalP"/>
    </source>
</evidence>